<keyword evidence="3" id="KW-1133">Transmembrane helix</keyword>
<dbReference type="PANTHER" id="PTHR22550">
    <property type="entry name" value="SPORE GERMINATION PROTEIN"/>
    <property type="match status" value="1"/>
</dbReference>
<feature type="transmembrane region" description="Helical" evidence="3">
    <location>
        <begin position="364"/>
        <end position="383"/>
    </location>
</feature>
<dbReference type="PANTHER" id="PTHR22550:SF5">
    <property type="entry name" value="LEUCINE ZIPPER PROTEIN 4"/>
    <property type="match status" value="1"/>
</dbReference>
<sequence length="509" mass="57393">MTVIKHDEELNKKLDIIKKEFKDCDDLIIREFEVGIDKGHKMALVYIDGLIDKVLISDFALENLIIDSRLAQPNEIKSNIKELIKNKTLAITEIKEIEDINEAIKNILVGETILFIDGVKECLMLSSRGWPTRSVAEPQTEVVIRGPRDGFTETLKMNTSLVRRRIRDTNFKIKNLSLGKRSKTDVALLYIENIVNQEVLEEVKKRIDTIDIDSILETGNIEQLIEDNSFSLFPQMQYTERPDVVAASLYEGRVAILVDNTPLALVIPVTLNTFLQSPEDYYERWIITSLIRLLRLVATVFSLFLPSLYIAITSFHPDMLPTDLALYLAATRQGVPFPAFTEAFIMEGTLEFLREAGVRLPRPIGATIGIVGGLVIGQAAVQAGIVSPLMVIIVAITAISSFATPSYNMAIGFRMLRFVFMFSASIFGLYGIILAFLVVLINLANLRSFGVPYLSPLSSIGENYRDLKDTLIKLPIFSMKFRPKVYTNKDSVRLNYKRKKVFGEDDIKK</sequence>
<evidence type="ECO:0000313" key="5">
    <source>
        <dbReference type="Proteomes" id="UP000242520"/>
    </source>
</evidence>
<dbReference type="Pfam" id="PF03323">
    <property type="entry name" value="GerA"/>
    <property type="match status" value="1"/>
</dbReference>
<reference evidence="5" key="1">
    <citation type="submission" date="2016-11" db="EMBL/GenBank/DDBJ databases">
        <authorList>
            <person name="Varghese N."/>
            <person name="Submissions S."/>
        </authorList>
    </citation>
    <scope>NUCLEOTIDE SEQUENCE [LARGE SCALE GENOMIC DNA]</scope>
    <source>
        <strain evidence="5">DSM 15285</strain>
    </source>
</reference>
<keyword evidence="2 3" id="KW-0472">Membrane</keyword>
<dbReference type="GO" id="GO:0009847">
    <property type="term" value="P:spore germination"/>
    <property type="evidence" value="ECO:0007669"/>
    <property type="project" value="InterPro"/>
</dbReference>
<name>A0A1M5S261_9FIRM</name>
<gene>
    <name evidence="4" type="ORF">SAMN02744040_01616</name>
</gene>
<dbReference type="STRING" id="1123350.SAMN02744040_01616"/>
<keyword evidence="3" id="KW-0812">Transmembrane</keyword>
<organism evidence="4 5">
    <name type="scientific">Tepidibacter thalassicus DSM 15285</name>
    <dbReference type="NCBI Taxonomy" id="1123350"/>
    <lineage>
        <taxon>Bacteria</taxon>
        <taxon>Bacillati</taxon>
        <taxon>Bacillota</taxon>
        <taxon>Clostridia</taxon>
        <taxon>Peptostreptococcales</taxon>
        <taxon>Peptostreptococcaceae</taxon>
        <taxon>Tepidibacter</taxon>
    </lineage>
</organism>
<dbReference type="Proteomes" id="UP000242520">
    <property type="component" value="Unassembled WGS sequence"/>
</dbReference>
<dbReference type="OrthoDB" id="9772630at2"/>
<dbReference type="EMBL" id="FQXH01000016">
    <property type="protein sequence ID" value="SHH32742.1"/>
    <property type="molecule type" value="Genomic_DNA"/>
</dbReference>
<comment type="similarity">
    <text evidence="1">Belongs to the GerABKA family.</text>
</comment>
<dbReference type="AlphaFoldDB" id="A0A1M5S261"/>
<dbReference type="InterPro" id="IPR050768">
    <property type="entry name" value="UPF0353/GerABKA_families"/>
</dbReference>
<protein>
    <submittedName>
        <fullName evidence="4">Spore germination protein</fullName>
    </submittedName>
</protein>
<keyword evidence="5" id="KW-1185">Reference proteome</keyword>
<evidence type="ECO:0000256" key="1">
    <source>
        <dbReference type="ARBA" id="ARBA00005278"/>
    </source>
</evidence>
<dbReference type="GO" id="GO:0016020">
    <property type="term" value="C:membrane"/>
    <property type="evidence" value="ECO:0007669"/>
    <property type="project" value="InterPro"/>
</dbReference>
<feature type="transmembrane region" description="Helical" evidence="3">
    <location>
        <begin position="389"/>
        <end position="407"/>
    </location>
</feature>
<evidence type="ECO:0000256" key="3">
    <source>
        <dbReference type="SAM" id="Phobius"/>
    </source>
</evidence>
<dbReference type="PIRSF" id="PIRSF005690">
    <property type="entry name" value="GerBA"/>
    <property type="match status" value="1"/>
</dbReference>
<accession>A0A1M5S261</accession>
<feature type="transmembrane region" description="Helical" evidence="3">
    <location>
        <begin position="419"/>
        <end position="444"/>
    </location>
</feature>
<feature type="transmembrane region" description="Helical" evidence="3">
    <location>
        <begin position="293"/>
        <end position="312"/>
    </location>
</feature>
<evidence type="ECO:0000256" key="2">
    <source>
        <dbReference type="ARBA" id="ARBA00023136"/>
    </source>
</evidence>
<dbReference type="InterPro" id="IPR004995">
    <property type="entry name" value="Spore_Ger"/>
</dbReference>
<evidence type="ECO:0000313" key="4">
    <source>
        <dbReference type="EMBL" id="SHH32742.1"/>
    </source>
</evidence>
<proteinExistence type="inferred from homology"/>
<dbReference type="RefSeq" id="WP_072725370.1">
    <property type="nucleotide sequence ID" value="NZ_FQXH01000016.1"/>
</dbReference>